<sequence length="233" mass="26146">MDGISLFERYSIKSARIKEDERWTCMSGAGASFQCSGLHNSQEWEEVTIRCQFMNCSSGWSAPWVQVSRSPWPISDSPNVTTSLVEKNSRGRPDQLWLVVTLGESEIDELDRETLTQGAPGPAAQLCSIEDPTFHCACISKLYNEAWGLQSNKVARRGEAHLGCKFHDRRGRSQIHPMSPPAKVDQVILSTRLVATWRNQGLASLIVKLAHKILLALTSKFVRLKTTRFIVNF</sequence>
<proteinExistence type="predicted"/>
<evidence type="ECO:0000313" key="1">
    <source>
        <dbReference type="EMBL" id="CDH52367.1"/>
    </source>
</evidence>
<accession>A0A068RRV9</accession>
<keyword evidence="2" id="KW-1185">Reference proteome</keyword>
<dbReference type="Proteomes" id="UP000027586">
    <property type="component" value="Unassembled WGS sequence"/>
</dbReference>
<protein>
    <submittedName>
        <fullName evidence="1">Uncharacterized protein</fullName>
    </submittedName>
</protein>
<dbReference type="AlphaFoldDB" id="A0A068RRV9"/>
<dbReference type="EMBL" id="CBTN010000013">
    <property type="protein sequence ID" value="CDH52367.1"/>
    <property type="molecule type" value="Genomic_DNA"/>
</dbReference>
<gene>
    <name evidence="1" type="ORF">LCOR_03847.1</name>
</gene>
<name>A0A068RRV9_9FUNG</name>
<organism evidence="1 2">
    <name type="scientific">Lichtheimia corymbifera JMRC:FSU:9682</name>
    <dbReference type="NCBI Taxonomy" id="1263082"/>
    <lineage>
        <taxon>Eukaryota</taxon>
        <taxon>Fungi</taxon>
        <taxon>Fungi incertae sedis</taxon>
        <taxon>Mucoromycota</taxon>
        <taxon>Mucoromycotina</taxon>
        <taxon>Mucoromycetes</taxon>
        <taxon>Mucorales</taxon>
        <taxon>Lichtheimiaceae</taxon>
        <taxon>Lichtheimia</taxon>
    </lineage>
</organism>
<evidence type="ECO:0000313" key="2">
    <source>
        <dbReference type="Proteomes" id="UP000027586"/>
    </source>
</evidence>
<dbReference type="VEuPathDB" id="FungiDB:LCOR_03847.1"/>
<reference evidence="1" key="1">
    <citation type="submission" date="2013-08" db="EMBL/GenBank/DDBJ databases">
        <title>Gene expansion shapes genome architecture in the human pathogen Lichtheimia corymbifera: an evolutionary genomics analysis in the ancient terrestrial Mucorales (Mucoromycotina).</title>
        <authorList>
            <person name="Schwartze V.U."/>
            <person name="Winter S."/>
            <person name="Shelest E."/>
            <person name="Marcet-Houben M."/>
            <person name="Horn F."/>
            <person name="Wehner S."/>
            <person name="Hoffmann K."/>
            <person name="Riege K."/>
            <person name="Sammeth M."/>
            <person name="Nowrousian M."/>
            <person name="Valiante V."/>
            <person name="Linde J."/>
            <person name="Jacobsen I.D."/>
            <person name="Marz M."/>
            <person name="Brakhage A.A."/>
            <person name="Gabaldon T."/>
            <person name="Bocker S."/>
            <person name="Voigt K."/>
        </authorList>
    </citation>
    <scope>NUCLEOTIDE SEQUENCE [LARGE SCALE GENOMIC DNA]</scope>
    <source>
        <strain evidence="1">FSU 9682</strain>
    </source>
</reference>
<comment type="caution">
    <text evidence="1">The sequence shown here is derived from an EMBL/GenBank/DDBJ whole genome shotgun (WGS) entry which is preliminary data.</text>
</comment>